<organism evidence="1 2">
    <name type="scientific">Gossypium arboreum</name>
    <name type="common">Tree cotton</name>
    <name type="synonym">Gossypium nanking</name>
    <dbReference type="NCBI Taxonomy" id="29729"/>
    <lineage>
        <taxon>Eukaryota</taxon>
        <taxon>Viridiplantae</taxon>
        <taxon>Streptophyta</taxon>
        <taxon>Embryophyta</taxon>
        <taxon>Tracheophyta</taxon>
        <taxon>Spermatophyta</taxon>
        <taxon>Magnoliopsida</taxon>
        <taxon>eudicotyledons</taxon>
        <taxon>Gunneridae</taxon>
        <taxon>Pentapetalae</taxon>
        <taxon>rosids</taxon>
        <taxon>malvids</taxon>
        <taxon>Malvales</taxon>
        <taxon>Malvaceae</taxon>
        <taxon>Malvoideae</taxon>
        <taxon>Gossypium</taxon>
    </lineage>
</organism>
<protein>
    <submittedName>
        <fullName evidence="1">Dna topoisomerase 2</fullName>
    </submittedName>
</protein>
<dbReference type="EMBL" id="KN439048">
    <property type="protein sequence ID" value="KHG26902.1"/>
    <property type="molecule type" value="Genomic_DNA"/>
</dbReference>
<accession>A0A0B0PPZ2</accession>
<sequence>MCHDIVFRYMCASKTMASIGDFDMCLQVRPCLGQLHRYVATCKTTSGTLALYNLCDYPSVVSNFEWLIGQRKIVYGCIKRS</sequence>
<dbReference type="Proteomes" id="UP000032142">
    <property type="component" value="Unassembled WGS sequence"/>
</dbReference>
<evidence type="ECO:0000313" key="1">
    <source>
        <dbReference type="EMBL" id="KHG26902.1"/>
    </source>
</evidence>
<gene>
    <name evidence="1" type="ORF">F383_33854</name>
</gene>
<keyword evidence="1" id="KW-0413">Isomerase</keyword>
<keyword evidence="2" id="KW-1185">Reference proteome</keyword>
<evidence type="ECO:0000313" key="2">
    <source>
        <dbReference type="Proteomes" id="UP000032142"/>
    </source>
</evidence>
<proteinExistence type="predicted"/>
<dbReference type="GO" id="GO:0016853">
    <property type="term" value="F:isomerase activity"/>
    <property type="evidence" value="ECO:0007669"/>
    <property type="project" value="UniProtKB-KW"/>
</dbReference>
<dbReference type="AlphaFoldDB" id="A0A0B0PPZ2"/>
<name>A0A0B0PPZ2_GOSAR</name>
<reference evidence="2" key="1">
    <citation type="submission" date="2014-09" db="EMBL/GenBank/DDBJ databases">
        <authorList>
            <person name="Mudge J."/>
            <person name="Ramaraj T."/>
            <person name="Lindquist I.E."/>
            <person name="Bharti A.K."/>
            <person name="Sundararajan A."/>
            <person name="Cameron C.T."/>
            <person name="Woodward J.E."/>
            <person name="May G.D."/>
            <person name="Brubaker C."/>
            <person name="Broadhvest J."/>
            <person name="Wilkins T.A."/>
        </authorList>
    </citation>
    <scope>NUCLEOTIDE SEQUENCE</scope>
    <source>
        <strain evidence="2">cv. AKA8401</strain>
    </source>
</reference>